<comment type="caution">
    <text evidence="1">The sequence shown here is derived from an EMBL/GenBank/DDBJ whole genome shotgun (WGS) entry which is preliminary data.</text>
</comment>
<evidence type="ECO:0000313" key="1">
    <source>
        <dbReference type="EMBL" id="KAL1518596.1"/>
    </source>
</evidence>
<dbReference type="AlphaFoldDB" id="A0AB34JCN6"/>
<protein>
    <submittedName>
        <fullName evidence="1">Uncharacterized protein</fullName>
    </submittedName>
</protein>
<dbReference type="Proteomes" id="UP001515480">
    <property type="component" value="Unassembled WGS sequence"/>
</dbReference>
<reference evidence="1 2" key="1">
    <citation type="journal article" date="2024" name="Science">
        <title>Giant polyketide synthase enzymes in the biosynthesis of giant marine polyether toxins.</title>
        <authorList>
            <person name="Fallon T.R."/>
            <person name="Shende V.V."/>
            <person name="Wierzbicki I.H."/>
            <person name="Pendleton A.L."/>
            <person name="Watervoot N.F."/>
            <person name="Auber R.P."/>
            <person name="Gonzalez D.J."/>
            <person name="Wisecaver J.H."/>
            <person name="Moore B.S."/>
        </authorList>
    </citation>
    <scope>NUCLEOTIDE SEQUENCE [LARGE SCALE GENOMIC DNA]</scope>
    <source>
        <strain evidence="1 2">12B1</strain>
    </source>
</reference>
<gene>
    <name evidence="1" type="ORF">AB1Y20_002884</name>
</gene>
<evidence type="ECO:0000313" key="2">
    <source>
        <dbReference type="Proteomes" id="UP001515480"/>
    </source>
</evidence>
<proteinExistence type="predicted"/>
<sequence>MARRSTKQLPLSIFATPAVRGFGEAGFMDADDDLHGLQSVLVARTSSMASASSNSRRLRSSSRVRTGTLIKQSVVRFCVAVPFRPSAFRLMFSL</sequence>
<accession>A0AB34JCN6</accession>
<dbReference type="EMBL" id="JBGBPQ010000010">
    <property type="protein sequence ID" value="KAL1518596.1"/>
    <property type="molecule type" value="Genomic_DNA"/>
</dbReference>
<organism evidence="1 2">
    <name type="scientific">Prymnesium parvum</name>
    <name type="common">Toxic golden alga</name>
    <dbReference type="NCBI Taxonomy" id="97485"/>
    <lineage>
        <taxon>Eukaryota</taxon>
        <taxon>Haptista</taxon>
        <taxon>Haptophyta</taxon>
        <taxon>Prymnesiophyceae</taxon>
        <taxon>Prymnesiales</taxon>
        <taxon>Prymnesiaceae</taxon>
        <taxon>Prymnesium</taxon>
    </lineage>
</organism>
<keyword evidence="2" id="KW-1185">Reference proteome</keyword>
<name>A0AB34JCN6_PRYPA</name>